<dbReference type="InterPro" id="IPR013216">
    <property type="entry name" value="Methyltransf_11"/>
</dbReference>
<protein>
    <submittedName>
        <fullName evidence="4">Uncharacterized protein</fullName>
    </submittedName>
</protein>
<evidence type="ECO:0000259" key="3">
    <source>
        <dbReference type="Pfam" id="PF25276"/>
    </source>
</evidence>
<feature type="transmembrane region" description="Helical" evidence="1">
    <location>
        <begin position="20"/>
        <end position="39"/>
    </location>
</feature>
<dbReference type="Pfam" id="PF08241">
    <property type="entry name" value="Methyltransf_11"/>
    <property type="match status" value="1"/>
</dbReference>
<dbReference type="Pfam" id="PF25276">
    <property type="entry name" value="DUF7870"/>
    <property type="match status" value="1"/>
</dbReference>
<sequence>MDAKAFKIYIFTGSIARRVFFRLIMLVSAVSIVSLLRAMSSFDLASLAPFNDCIAVSNSQFENVTSSPGSYLFQSRVLSTFWGSFDSMNCAKDANLTVNVVNELMGKQLLNYAAKSLCIGEGSSMAIMAMKQLGFSSVSGVHRHNLFSLMQKNIVYELDYKDASFDFVVSRDLDKVSVPALLVLEVERILKPGGIGALLVSSTGSNSNDLIRSATPVSSLLRSSSVVHVGHVDQLNLVVFKKRAENASAFYQYSIPEDCPSLILTNPLIELMEPLVSERPTTPEYEKSVPYLPKFVDVSAKKRLVYIDIGVGELLNANVSDWFIPSYPIDQKKFNAYFVHYNTSILLSYVKRPGITFVYHPGLAGKVNARLHDPDEEDMDPYEGEDEFDFLAWFQETVHYADFVVLKMNAGKVELKFLKDVFESGAICSVDELFLRCPENGGNDDDKNMTYKTCMDIYKGLRSNGVYVHQWWGD</sequence>
<keyword evidence="1" id="KW-1133">Transmembrane helix</keyword>
<dbReference type="GO" id="GO:0008757">
    <property type="term" value="F:S-adenosylmethionine-dependent methyltransferase activity"/>
    <property type="evidence" value="ECO:0007669"/>
    <property type="project" value="InterPro"/>
</dbReference>
<dbReference type="SUPFAM" id="SSF53335">
    <property type="entry name" value="S-adenosyl-L-methionine-dependent methyltransferases"/>
    <property type="match status" value="1"/>
</dbReference>
<dbReference type="STRING" id="3871.A0A4P1RI70"/>
<dbReference type="EMBL" id="CM007365">
    <property type="protein sequence ID" value="OIW11199.1"/>
    <property type="molecule type" value="Genomic_DNA"/>
</dbReference>
<organism evidence="4 5">
    <name type="scientific">Lupinus angustifolius</name>
    <name type="common">Narrow-leaved blue lupine</name>
    <dbReference type="NCBI Taxonomy" id="3871"/>
    <lineage>
        <taxon>Eukaryota</taxon>
        <taxon>Viridiplantae</taxon>
        <taxon>Streptophyta</taxon>
        <taxon>Embryophyta</taxon>
        <taxon>Tracheophyta</taxon>
        <taxon>Spermatophyta</taxon>
        <taxon>Magnoliopsida</taxon>
        <taxon>eudicotyledons</taxon>
        <taxon>Gunneridae</taxon>
        <taxon>Pentapetalae</taxon>
        <taxon>rosids</taxon>
        <taxon>fabids</taxon>
        <taxon>Fabales</taxon>
        <taxon>Fabaceae</taxon>
        <taxon>Papilionoideae</taxon>
        <taxon>50 kb inversion clade</taxon>
        <taxon>genistoids sensu lato</taxon>
        <taxon>core genistoids</taxon>
        <taxon>Genisteae</taxon>
        <taxon>Lupinus</taxon>
    </lineage>
</organism>
<name>A0A4P1RI70_LUPAN</name>
<accession>A0A4P1RI70</accession>
<dbReference type="Gene3D" id="3.40.50.150">
    <property type="entry name" value="Vaccinia Virus protein VP39"/>
    <property type="match status" value="1"/>
</dbReference>
<dbReference type="OrthoDB" id="1076011at2759"/>
<feature type="domain" description="DUF7870" evidence="3">
    <location>
        <begin position="385"/>
        <end position="472"/>
    </location>
</feature>
<feature type="domain" description="Methyltransferase type 11" evidence="2">
    <location>
        <begin position="150"/>
        <end position="195"/>
    </location>
</feature>
<dbReference type="Gramene" id="OIW11199">
    <property type="protein sequence ID" value="OIW11199"/>
    <property type="gene ID" value="TanjilG_28290"/>
</dbReference>
<evidence type="ECO:0000259" key="2">
    <source>
        <dbReference type="Pfam" id="PF08241"/>
    </source>
</evidence>
<dbReference type="InterPro" id="IPR057192">
    <property type="entry name" value="DUF7870"/>
</dbReference>
<evidence type="ECO:0000313" key="4">
    <source>
        <dbReference type="EMBL" id="OIW11199.1"/>
    </source>
</evidence>
<keyword evidence="1" id="KW-0812">Transmembrane</keyword>
<keyword evidence="5" id="KW-1185">Reference proteome</keyword>
<evidence type="ECO:0000313" key="5">
    <source>
        <dbReference type="Proteomes" id="UP000188354"/>
    </source>
</evidence>
<dbReference type="AlphaFoldDB" id="A0A4P1RI70"/>
<keyword evidence="1" id="KW-0472">Membrane</keyword>
<dbReference type="InterPro" id="IPR029063">
    <property type="entry name" value="SAM-dependent_MTases_sf"/>
</dbReference>
<proteinExistence type="predicted"/>
<dbReference type="PANTHER" id="PTHR47291">
    <property type="entry name" value="PEPTIDE UPSTREAM PROTEIN"/>
    <property type="match status" value="1"/>
</dbReference>
<gene>
    <name evidence="4" type="ORF">TanjilG_28290</name>
</gene>
<reference evidence="4 5" key="1">
    <citation type="journal article" date="2017" name="Plant Biotechnol. J.">
        <title>A comprehensive draft genome sequence for lupin (Lupinus angustifolius), an emerging health food: insights into plant-microbe interactions and legume evolution.</title>
        <authorList>
            <person name="Hane J.K."/>
            <person name="Ming Y."/>
            <person name="Kamphuis L.G."/>
            <person name="Nelson M.N."/>
            <person name="Garg G."/>
            <person name="Atkins C.A."/>
            <person name="Bayer P.E."/>
            <person name="Bravo A."/>
            <person name="Bringans S."/>
            <person name="Cannon S."/>
            <person name="Edwards D."/>
            <person name="Foley R."/>
            <person name="Gao L.L."/>
            <person name="Harrison M.J."/>
            <person name="Huang W."/>
            <person name="Hurgobin B."/>
            <person name="Li S."/>
            <person name="Liu C.W."/>
            <person name="McGrath A."/>
            <person name="Morahan G."/>
            <person name="Murray J."/>
            <person name="Weller J."/>
            <person name="Jian J."/>
            <person name="Singh K.B."/>
        </authorList>
    </citation>
    <scope>NUCLEOTIDE SEQUENCE [LARGE SCALE GENOMIC DNA]</scope>
    <source>
        <strain evidence="5">cv. Tanjil</strain>
        <tissue evidence="4">Whole plant</tissue>
    </source>
</reference>
<evidence type="ECO:0000256" key="1">
    <source>
        <dbReference type="SAM" id="Phobius"/>
    </source>
</evidence>
<dbReference type="PANTHER" id="PTHR47291:SF1">
    <property type="entry name" value="PEPTIDE UPSTREAM PROTEIN"/>
    <property type="match status" value="1"/>
</dbReference>
<dbReference type="Proteomes" id="UP000188354">
    <property type="component" value="Chromosome LG05"/>
</dbReference>
<dbReference type="KEGG" id="lang:109348389"/>